<name>A0ACB8QPL2_9AGAM</name>
<keyword evidence="2" id="KW-1185">Reference proteome</keyword>
<evidence type="ECO:0000313" key="1">
    <source>
        <dbReference type="EMBL" id="KAI0033682.1"/>
    </source>
</evidence>
<reference evidence="1" key="1">
    <citation type="submission" date="2021-02" db="EMBL/GenBank/DDBJ databases">
        <authorList>
            <consortium name="DOE Joint Genome Institute"/>
            <person name="Ahrendt S."/>
            <person name="Looney B.P."/>
            <person name="Miyauchi S."/>
            <person name="Morin E."/>
            <person name="Drula E."/>
            <person name="Courty P.E."/>
            <person name="Chicoki N."/>
            <person name="Fauchery L."/>
            <person name="Kohler A."/>
            <person name="Kuo A."/>
            <person name="Labutti K."/>
            <person name="Pangilinan J."/>
            <person name="Lipzen A."/>
            <person name="Riley R."/>
            <person name="Andreopoulos W."/>
            <person name="He G."/>
            <person name="Johnson J."/>
            <person name="Barry K.W."/>
            <person name="Grigoriev I.V."/>
            <person name="Nagy L."/>
            <person name="Hibbett D."/>
            <person name="Henrissat B."/>
            <person name="Matheny P.B."/>
            <person name="Labbe J."/>
            <person name="Martin F."/>
        </authorList>
    </citation>
    <scope>NUCLEOTIDE SEQUENCE</scope>
    <source>
        <strain evidence="1">EC-137</strain>
    </source>
</reference>
<organism evidence="1 2">
    <name type="scientific">Vararia minispora EC-137</name>
    <dbReference type="NCBI Taxonomy" id="1314806"/>
    <lineage>
        <taxon>Eukaryota</taxon>
        <taxon>Fungi</taxon>
        <taxon>Dikarya</taxon>
        <taxon>Basidiomycota</taxon>
        <taxon>Agaricomycotina</taxon>
        <taxon>Agaricomycetes</taxon>
        <taxon>Russulales</taxon>
        <taxon>Lachnocladiaceae</taxon>
        <taxon>Vararia</taxon>
    </lineage>
</organism>
<gene>
    <name evidence="1" type="ORF">K488DRAFT_77757</name>
</gene>
<protein>
    <submittedName>
        <fullName evidence="1">FAD/NAD-P-binding domain-containing protein</fullName>
    </submittedName>
</protein>
<reference evidence="1" key="2">
    <citation type="journal article" date="2022" name="New Phytol.">
        <title>Evolutionary transition to the ectomycorrhizal habit in the genomes of a hyperdiverse lineage of mushroom-forming fungi.</title>
        <authorList>
            <person name="Looney B."/>
            <person name="Miyauchi S."/>
            <person name="Morin E."/>
            <person name="Drula E."/>
            <person name="Courty P.E."/>
            <person name="Kohler A."/>
            <person name="Kuo A."/>
            <person name="LaButti K."/>
            <person name="Pangilinan J."/>
            <person name="Lipzen A."/>
            <person name="Riley R."/>
            <person name="Andreopoulos W."/>
            <person name="He G."/>
            <person name="Johnson J."/>
            <person name="Nolan M."/>
            <person name="Tritt A."/>
            <person name="Barry K.W."/>
            <person name="Grigoriev I.V."/>
            <person name="Nagy L.G."/>
            <person name="Hibbett D."/>
            <person name="Henrissat B."/>
            <person name="Matheny P.B."/>
            <person name="Labbe J."/>
            <person name="Martin F.M."/>
        </authorList>
    </citation>
    <scope>NUCLEOTIDE SEQUENCE</scope>
    <source>
        <strain evidence="1">EC-137</strain>
    </source>
</reference>
<dbReference type="EMBL" id="MU273514">
    <property type="protein sequence ID" value="KAI0033682.1"/>
    <property type="molecule type" value="Genomic_DNA"/>
</dbReference>
<dbReference type="Proteomes" id="UP000814128">
    <property type="component" value="Unassembled WGS sequence"/>
</dbReference>
<comment type="caution">
    <text evidence="1">The sequence shown here is derived from an EMBL/GenBank/DDBJ whole genome shotgun (WGS) entry which is preliminary data.</text>
</comment>
<proteinExistence type="predicted"/>
<accession>A0ACB8QPL2</accession>
<evidence type="ECO:0000313" key="2">
    <source>
        <dbReference type="Proteomes" id="UP000814128"/>
    </source>
</evidence>
<sequence>MSSKDFDVTIIGGGVVGLTCAIGLANAGIRVDIFEAAAHYGEVGAGIGIGPNAVKILQALGILNDVVARSDDREPTLRLFKYRRGAAPHDTVYHYQGSEDDKGLGLHRANFLDALAANLNPDRVTTHFNKRCTHITSASSGRQRIHFADGTIHETHVVVGADGIKSTVRRTVMGEKAADESLVFTGTVAYRGLVPVNELKRAGVTSDVATWPVCWFGPDKHIITFPIKRASILNIVVFVTDYSKVMQRAGPQSGWSNWVQPVTQEEMISQFSGWGPDVQAMLLCIKQPSKWYVHGLYPPLKTYVNGKVVLIGDAAHAMLPHLGAGAGAGLEDAYIFAELLADPQTNSSNLEAVLRAYNSVRVPRNTFIALGSKAAGDIYEGHGPSGATDEGMIKDTGRQWDEVWHYDIRTELRDAQRILVEEGTFISTAA</sequence>